<evidence type="ECO:0000313" key="2">
    <source>
        <dbReference type="Proteomes" id="UP000004550"/>
    </source>
</evidence>
<evidence type="ECO:0008006" key="3">
    <source>
        <dbReference type="Google" id="ProtNLM"/>
    </source>
</evidence>
<dbReference type="AlphaFoldDB" id="A0A1L5BQ13"/>
<dbReference type="KEGG" id="sinb:SIDU_10775"/>
<dbReference type="EMBL" id="CP013070">
    <property type="protein sequence ID" value="APL94956.1"/>
    <property type="molecule type" value="Genomic_DNA"/>
</dbReference>
<sequence length="225" mass="24836">MPTFVHALSADRFDTYLKWAGADQTLAERLYTYNVQLSAALYGPLHMLEVVLRNMADARLAAQHGAAWIDDPAILVTNYQTGAIAKARQTLQKDGKAATRPQIVAELNFGFWASLFGPKSHHLWQSLRPIFQAKGVQRGVIARDLRDLRILRNRVAHYEPIIALPLAQRYASITTLTGWLSPSAATWIAKYSTWPTLYPAVPILVPDPASGDLLVAPAALPFLPA</sequence>
<dbReference type="Proteomes" id="UP000004550">
    <property type="component" value="Chromosome"/>
</dbReference>
<evidence type="ECO:0000313" key="1">
    <source>
        <dbReference type="EMBL" id="APL94956.1"/>
    </source>
</evidence>
<gene>
    <name evidence="1" type="ORF">SIDU_10775</name>
</gene>
<protein>
    <recommendedName>
        <fullName evidence="3">CAAX protease</fullName>
    </recommendedName>
</protein>
<organism evidence="1 2">
    <name type="scientific">Sphingobium indicum (strain DSM 16412 / CCM 7286 / MTCC 6364 / B90A)</name>
    <dbReference type="NCBI Taxonomy" id="861109"/>
    <lineage>
        <taxon>Bacteria</taxon>
        <taxon>Pseudomonadati</taxon>
        <taxon>Pseudomonadota</taxon>
        <taxon>Alphaproteobacteria</taxon>
        <taxon>Sphingomonadales</taxon>
        <taxon>Sphingomonadaceae</taxon>
        <taxon>Sphingobium</taxon>
    </lineage>
</organism>
<name>A0A1L5BQ13_SPHIB</name>
<dbReference type="RefSeq" id="WP_007684587.1">
    <property type="nucleotide sequence ID" value="NZ_CP013070.1"/>
</dbReference>
<reference evidence="1 2" key="1">
    <citation type="journal article" date="2012" name="J. Bacteriol.">
        <title>Genome sequence of Sphingobium indicum B90A, a hexachlorocyclohexane-degrading bacterium.</title>
        <authorList>
            <person name="Anand S."/>
            <person name="Sangwan N."/>
            <person name="Lata P."/>
            <person name="Kaur J."/>
            <person name="Dua A."/>
            <person name="Singh A.K."/>
            <person name="Verma M."/>
            <person name="Kaur J."/>
            <person name="Khurana J.P."/>
            <person name="Khurana P."/>
            <person name="Mathur S."/>
            <person name="Lal R."/>
        </authorList>
    </citation>
    <scope>NUCLEOTIDE SEQUENCE [LARGE SCALE GENOMIC DNA]</scope>
    <source>
        <strain evidence="2">DSM 16412 / CCM 7286 / MTCC 6364 / B90A</strain>
    </source>
</reference>
<proteinExistence type="predicted"/>
<accession>A0A1L5BQ13</accession>